<accession>A0A930H5M4</accession>
<evidence type="ECO:0000256" key="1">
    <source>
        <dbReference type="SAM" id="Phobius"/>
    </source>
</evidence>
<gene>
    <name evidence="2" type="ORF">HXM94_06945</name>
    <name evidence="4" type="ORF">NM222_07845</name>
    <name evidence="3" type="ORF">NND69_08000</name>
</gene>
<dbReference type="AlphaFoldDB" id="A0A930H5M4"/>
<dbReference type="EMBL" id="CP101412">
    <property type="protein sequence ID" value="WBB30851.1"/>
    <property type="molecule type" value="Genomic_DNA"/>
</dbReference>
<feature type="transmembrane region" description="Helical" evidence="1">
    <location>
        <begin position="6"/>
        <end position="25"/>
    </location>
</feature>
<evidence type="ECO:0000313" key="2">
    <source>
        <dbReference type="EMBL" id="MBF1307494.1"/>
    </source>
</evidence>
<dbReference type="GeneID" id="93384788"/>
<reference evidence="3" key="2">
    <citation type="submission" date="2022-07" db="EMBL/GenBank/DDBJ databases">
        <title>Parvimonas micra travels from the subgingival sulcus of the human oral cavity to the colorectal adenocarcinoma.</title>
        <authorList>
            <person name="Conde-Perez K."/>
            <person name="Buetas E."/>
            <person name="Aja-Macaya P."/>
            <person name="Martin-De Arribas E."/>
            <person name="Iglesias-Corras I."/>
            <person name="Trigo-Tasende N."/>
            <person name="Nasser-Ali M."/>
            <person name="Estevez L.S."/>
            <person name="Rumbo-Feal S."/>
            <person name="Otero-Alen B."/>
            <person name="Noguera J.F."/>
            <person name="Concha A."/>
            <person name="Pardinas-Lopez S."/>
            <person name="Carda-Dieguez M."/>
            <person name="Gomez-Randulfe I."/>
            <person name="Martinez-Lago N."/>
            <person name="Ladra S."/>
            <person name="Aparicio L.A."/>
            <person name="Bou G."/>
            <person name="Mira A."/>
            <person name="Vallejo J.A."/>
            <person name="Poza M."/>
        </authorList>
    </citation>
    <scope>NUCLEOTIDE SEQUENCE</scope>
    <source>
        <strain evidence="4">PM102KC-G-1</strain>
        <strain evidence="3">PM79KC-AC-4</strain>
    </source>
</reference>
<keyword evidence="1" id="KW-0472">Membrane</keyword>
<organism evidence="2 5">
    <name type="scientific">Parvimonas micra</name>
    <dbReference type="NCBI Taxonomy" id="33033"/>
    <lineage>
        <taxon>Bacteria</taxon>
        <taxon>Bacillati</taxon>
        <taxon>Bacillota</taxon>
        <taxon>Tissierellia</taxon>
        <taxon>Tissierellales</taxon>
        <taxon>Peptoniphilaceae</taxon>
        <taxon>Parvimonas</taxon>
    </lineage>
</organism>
<dbReference type="Proteomes" id="UP001210690">
    <property type="component" value="Chromosome"/>
</dbReference>
<keyword evidence="1" id="KW-0812">Transmembrane</keyword>
<dbReference type="Proteomes" id="UP000758611">
    <property type="component" value="Unassembled WGS sequence"/>
</dbReference>
<dbReference type="OrthoDB" id="2662123at2"/>
<dbReference type="InterPro" id="IPR024419">
    <property type="entry name" value="YvrJ"/>
</dbReference>
<dbReference type="RefSeq" id="WP_004832412.1">
    <property type="nucleotide sequence ID" value="NZ_CABKNC010000003.1"/>
</dbReference>
<dbReference type="EMBL" id="JANDZV010000011">
    <property type="protein sequence ID" value="MCZ7408289.1"/>
    <property type="molecule type" value="Genomic_DNA"/>
</dbReference>
<protein>
    <submittedName>
        <fullName evidence="2">YvrJ family protein</fullName>
    </submittedName>
</protein>
<evidence type="ECO:0000313" key="4">
    <source>
        <dbReference type="EMBL" id="WBB30851.1"/>
    </source>
</evidence>
<dbReference type="Pfam" id="PF12841">
    <property type="entry name" value="YvrJ"/>
    <property type="match status" value="1"/>
</dbReference>
<reference evidence="2" key="1">
    <citation type="submission" date="2020-04" db="EMBL/GenBank/DDBJ databases">
        <title>Deep metagenomics examines the oral microbiome during advanced dental caries in children, revealing novel taxa and co-occurrences with host molecules.</title>
        <authorList>
            <person name="Baker J.L."/>
            <person name="Morton J.T."/>
            <person name="Dinis M."/>
            <person name="Alvarez R."/>
            <person name="Tran N.C."/>
            <person name="Knight R."/>
            <person name="Edlund A."/>
        </authorList>
    </citation>
    <scope>NUCLEOTIDE SEQUENCE</scope>
    <source>
        <strain evidence="2">JCVI_23_bin.11</strain>
    </source>
</reference>
<dbReference type="Proteomes" id="UP001141458">
    <property type="component" value="Unassembled WGS sequence"/>
</dbReference>
<dbReference type="EMBL" id="JABZRE010000032">
    <property type="protein sequence ID" value="MBF1307494.1"/>
    <property type="molecule type" value="Genomic_DNA"/>
</dbReference>
<evidence type="ECO:0000313" key="3">
    <source>
        <dbReference type="EMBL" id="MCZ7408289.1"/>
    </source>
</evidence>
<evidence type="ECO:0000313" key="5">
    <source>
        <dbReference type="Proteomes" id="UP000758611"/>
    </source>
</evidence>
<sequence length="44" mass="4989">MENIISSISNVGFPVVLSVFLLLRFEKKIDELTKAINELVVKLK</sequence>
<name>A0A930H5M4_9FIRM</name>
<proteinExistence type="predicted"/>
<keyword evidence="1" id="KW-1133">Transmembrane helix</keyword>